<reference evidence="1 2" key="1">
    <citation type="journal article" date="2019" name="Commun. Biol.">
        <title>The bagworm genome reveals a unique fibroin gene that provides high tensile strength.</title>
        <authorList>
            <person name="Kono N."/>
            <person name="Nakamura H."/>
            <person name="Ohtoshi R."/>
            <person name="Tomita M."/>
            <person name="Numata K."/>
            <person name="Arakawa K."/>
        </authorList>
    </citation>
    <scope>NUCLEOTIDE SEQUENCE [LARGE SCALE GENOMIC DNA]</scope>
</reference>
<keyword evidence="2" id="KW-1185">Reference proteome</keyword>
<proteinExistence type="predicted"/>
<evidence type="ECO:0000313" key="2">
    <source>
        <dbReference type="Proteomes" id="UP000299102"/>
    </source>
</evidence>
<protein>
    <submittedName>
        <fullName evidence="1">Uncharacterized protein</fullName>
    </submittedName>
</protein>
<dbReference type="Proteomes" id="UP000299102">
    <property type="component" value="Unassembled WGS sequence"/>
</dbReference>
<organism evidence="1 2">
    <name type="scientific">Eumeta variegata</name>
    <name type="common">Bagworm moth</name>
    <name type="synonym">Eumeta japonica</name>
    <dbReference type="NCBI Taxonomy" id="151549"/>
    <lineage>
        <taxon>Eukaryota</taxon>
        <taxon>Metazoa</taxon>
        <taxon>Ecdysozoa</taxon>
        <taxon>Arthropoda</taxon>
        <taxon>Hexapoda</taxon>
        <taxon>Insecta</taxon>
        <taxon>Pterygota</taxon>
        <taxon>Neoptera</taxon>
        <taxon>Endopterygota</taxon>
        <taxon>Lepidoptera</taxon>
        <taxon>Glossata</taxon>
        <taxon>Ditrysia</taxon>
        <taxon>Tineoidea</taxon>
        <taxon>Psychidae</taxon>
        <taxon>Oiketicinae</taxon>
        <taxon>Eumeta</taxon>
    </lineage>
</organism>
<evidence type="ECO:0000313" key="1">
    <source>
        <dbReference type="EMBL" id="GBP06593.1"/>
    </source>
</evidence>
<dbReference type="AlphaFoldDB" id="A0A4C1SWH5"/>
<sequence length="66" mass="7578">MKERIEDSFASQLKPPRAGRFYLRRFRAAPRRAGRRCWPSALFTALLRPLVVLTASITPQNNNIPP</sequence>
<comment type="caution">
    <text evidence="1">The sequence shown here is derived from an EMBL/GenBank/DDBJ whole genome shotgun (WGS) entry which is preliminary data.</text>
</comment>
<gene>
    <name evidence="1" type="ORF">EVAR_92582_1</name>
</gene>
<accession>A0A4C1SWH5</accession>
<name>A0A4C1SWH5_EUMVA</name>
<dbReference type="EMBL" id="BGZK01000023">
    <property type="protein sequence ID" value="GBP06593.1"/>
    <property type="molecule type" value="Genomic_DNA"/>
</dbReference>